<dbReference type="Pfam" id="PF12796">
    <property type="entry name" value="Ank_2"/>
    <property type="match status" value="2"/>
</dbReference>
<dbReference type="Proteomes" id="UP001470230">
    <property type="component" value="Unassembled WGS sequence"/>
</dbReference>
<proteinExistence type="predicted"/>
<dbReference type="SUPFAM" id="SSF48403">
    <property type="entry name" value="Ankyrin repeat"/>
    <property type="match status" value="1"/>
</dbReference>
<dbReference type="PROSITE" id="PS50088">
    <property type="entry name" value="ANK_REPEAT"/>
    <property type="match status" value="1"/>
</dbReference>
<dbReference type="PROSITE" id="PS50297">
    <property type="entry name" value="ANK_REP_REGION"/>
    <property type="match status" value="1"/>
</dbReference>
<dbReference type="PANTHER" id="PTHR24121:SF23">
    <property type="entry name" value="NO MECHANORECEPTOR POTENTIAL C, ISOFORM H"/>
    <property type="match status" value="1"/>
</dbReference>
<comment type="caution">
    <text evidence="2">The sequence shown here is derived from an EMBL/GenBank/DDBJ whole genome shotgun (WGS) entry which is preliminary data.</text>
</comment>
<gene>
    <name evidence="2" type="ORF">M9Y10_014105</name>
</gene>
<dbReference type="SMART" id="SM00248">
    <property type="entry name" value="ANK"/>
    <property type="match status" value="6"/>
</dbReference>
<dbReference type="InterPro" id="IPR036770">
    <property type="entry name" value="Ankyrin_rpt-contain_sf"/>
</dbReference>
<dbReference type="PANTHER" id="PTHR24121">
    <property type="entry name" value="NO MECHANORECEPTOR POTENTIAL C, ISOFORM D-RELATED"/>
    <property type="match status" value="1"/>
</dbReference>
<dbReference type="Gene3D" id="1.25.40.20">
    <property type="entry name" value="Ankyrin repeat-containing domain"/>
    <property type="match status" value="2"/>
</dbReference>
<name>A0ABR2L1V1_9EUKA</name>
<sequence length="408" mass="46560">MQLKYVIILLKKNLPIDYDKLSSNSSSLGSIGTELFSLIVSKLGPEFKEKINDLLHSAIKKSNKNLVKRLLQEIPNDDEILLSIISLNDIEFVNMVFDYNSKPCFVNRIGPNGTALAIACNNNNLEIIKRLLFIPGINPSLYSSTEKTPLIIAITTLNLEMMNLICDFYGENIEKQKWQFEKALNFLFAEKTDTTIDENETVILNRILDFKFIHPNHFFGTNTFLTYACSHGKVELVEHLLKCPNIDVNLYETSNGNTPLMLALKSLNFDLVKLLINHPETNINQKNYRGYSPLMVSVKYENEELINILINDKRFDPEESLLNYSFFISTGNASKKLVSLGSLDVNLSDLNKKKLYVDDASEMPYIVHNKDANVSVLIDTIYNNDIDKNDLIIIHPSFYQGKSFLDFY</sequence>
<evidence type="ECO:0008006" key="4">
    <source>
        <dbReference type="Google" id="ProtNLM"/>
    </source>
</evidence>
<evidence type="ECO:0000313" key="2">
    <source>
        <dbReference type="EMBL" id="KAK8896210.1"/>
    </source>
</evidence>
<keyword evidence="1" id="KW-0040">ANK repeat</keyword>
<evidence type="ECO:0000256" key="1">
    <source>
        <dbReference type="PROSITE-ProRule" id="PRU00023"/>
    </source>
</evidence>
<dbReference type="InterPro" id="IPR002110">
    <property type="entry name" value="Ankyrin_rpt"/>
</dbReference>
<evidence type="ECO:0000313" key="3">
    <source>
        <dbReference type="Proteomes" id="UP001470230"/>
    </source>
</evidence>
<feature type="repeat" description="ANK" evidence="1">
    <location>
        <begin position="255"/>
        <end position="278"/>
    </location>
</feature>
<protein>
    <recommendedName>
        <fullName evidence="4">Ankyrin repeat protein</fullName>
    </recommendedName>
</protein>
<keyword evidence="3" id="KW-1185">Reference proteome</keyword>
<reference evidence="2 3" key="1">
    <citation type="submission" date="2024-04" db="EMBL/GenBank/DDBJ databases">
        <title>Tritrichomonas musculus Genome.</title>
        <authorList>
            <person name="Alves-Ferreira E."/>
            <person name="Grigg M."/>
            <person name="Lorenzi H."/>
            <person name="Galac M."/>
        </authorList>
    </citation>
    <scope>NUCLEOTIDE SEQUENCE [LARGE SCALE GENOMIC DNA]</scope>
    <source>
        <strain evidence="2 3">EAF2021</strain>
    </source>
</reference>
<dbReference type="EMBL" id="JAPFFF010000002">
    <property type="protein sequence ID" value="KAK8896210.1"/>
    <property type="molecule type" value="Genomic_DNA"/>
</dbReference>
<accession>A0ABR2L1V1</accession>
<organism evidence="2 3">
    <name type="scientific">Tritrichomonas musculus</name>
    <dbReference type="NCBI Taxonomy" id="1915356"/>
    <lineage>
        <taxon>Eukaryota</taxon>
        <taxon>Metamonada</taxon>
        <taxon>Parabasalia</taxon>
        <taxon>Tritrichomonadida</taxon>
        <taxon>Tritrichomonadidae</taxon>
        <taxon>Tritrichomonas</taxon>
    </lineage>
</organism>